<dbReference type="Proteomes" id="UP000887565">
    <property type="component" value="Unplaced"/>
</dbReference>
<evidence type="ECO:0000313" key="1">
    <source>
        <dbReference type="Proteomes" id="UP000887565"/>
    </source>
</evidence>
<sequence>CVPHDLRRLHTNTILKIYFQEFQSKVQEPGILGLNFTLENVAKIFKHSSAIQCLLGLPMTDFILKFLGKVDQDETGWRRETLLQRFKALYDDCAAYFRSSQSREFLQL</sequence>
<keyword evidence="1" id="KW-1185">Reference proteome</keyword>
<dbReference type="AlphaFoldDB" id="A0A915K3A9"/>
<evidence type="ECO:0000313" key="2">
    <source>
        <dbReference type="WBParaSite" id="nRc.2.0.1.t33275-RA"/>
    </source>
</evidence>
<proteinExistence type="predicted"/>
<protein>
    <submittedName>
        <fullName evidence="2">Uncharacterized protein</fullName>
    </submittedName>
</protein>
<name>A0A915K3A9_ROMCU</name>
<reference evidence="2" key="1">
    <citation type="submission" date="2022-11" db="UniProtKB">
        <authorList>
            <consortium name="WormBaseParasite"/>
        </authorList>
    </citation>
    <scope>IDENTIFICATION</scope>
</reference>
<accession>A0A915K3A9</accession>
<dbReference type="InterPro" id="IPR012877">
    <property type="entry name" value="Dhs-27"/>
</dbReference>
<dbReference type="WBParaSite" id="nRc.2.0.1.t33275-RA">
    <property type="protein sequence ID" value="nRc.2.0.1.t33275-RA"/>
    <property type="gene ID" value="nRc.2.0.1.g33275"/>
</dbReference>
<dbReference type="Pfam" id="PF07914">
    <property type="entry name" value="DUF1679"/>
    <property type="match status" value="1"/>
</dbReference>
<organism evidence="1 2">
    <name type="scientific">Romanomermis culicivorax</name>
    <name type="common">Nematode worm</name>
    <dbReference type="NCBI Taxonomy" id="13658"/>
    <lineage>
        <taxon>Eukaryota</taxon>
        <taxon>Metazoa</taxon>
        <taxon>Ecdysozoa</taxon>
        <taxon>Nematoda</taxon>
        <taxon>Enoplea</taxon>
        <taxon>Dorylaimia</taxon>
        <taxon>Mermithida</taxon>
        <taxon>Mermithoidea</taxon>
        <taxon>Mermithidae</taxon>
        <taxon>Romanomermis</taxon>
    </lineage>
</organism>